<evidence type="ECO:0000313" key="2">
    <source>
        <dbReference type="EMBL" id="GFD03306.1"/>
    </source>
</evidence>
<organism evidence="2">
    <name type="scientific">Tanacetum cinerariifolium</name>
    <name type="common">Dalmatian daisy</name>
    <name type="synonym">Chrysanthemum cinerariifolium</name>
    <dbReference type="NCBI Taxonomy" id="118510"/>
    <lineage>
        <taxon>Eukaryota</taxon>
        <taxon>Viridiplantae</taxon>
        <taxon>Streptophyta</taxon>
        <taxon>Embryophyta</taxon>
        <taxon>Tracheophyta</taxon>
        <taxon>Spermatophyta</taxon>
        <taxon>Magnoliopsida</taxon>
        <taxon>eudicotyledons</taxon>
        <taxon>Gunneridae</taxon>
        <taxon>Pentapetalae</taxon>
        <taxon>asterids</taxon>
        <taxon>campanulids</taxon>
        <taxon>Asterales</taxon>
        <taxon>Asteraceae</taxon>
        <taxon>Asteroideae</taxon>
        <taxon>Anthemideae</taxon>
        <taxon>Anthemidinae</taxon>
        <taxon>Tanacetum</taxon>
    </lineage>
</organism>
<feature type="non-terminal residue" evidence="2">
    <location>
        <position position="1"/>
    </location>
</feature>
<evidence type="ECO:0000256" key="1">
    <source>
        <dbReference type="SAM" id="MobiDB-lite"/>
    </source>
</evidence>
<feature type="region of interest" description="Disordered" evidence="1">
    <location>
        <begin position="43"/>
        <end position="80"/>
    </location>
</feature>
<gene>
    <name evidence="2" type="ORF">Tci_875275</name>
</gene>
<name>A0A699T2Z7_TANCI</name>
<dbReference type="AlphaFoldDB" id="A0A699T2Z7"/>
<comment type="caution">
    <text evidence="2">The sequence shown here is derived from an EMBL/GenBank/DDBJ whole genome shotgun (WGS) entry which is preliminary data.</text>
</comment>
<reference evidence="2" key="1">
    <citation type="journal article" date="2019" name="Sci. Rep.">
        <title>Draft genome of Tanacetum cinerariifolium, the natural source of mosquito coil.</title>
        <authorList>
            <person name="Yamashiro T."/>
            <person name="Shiraishi A."/>
            <person name="Satake H."/>
            <person name="Nakayama K."/>
        </authorList>
    </citation>
    <scope>NUCLEOTIDE SEQUENCE</scope>
</reference>
<feature type="compositionally biased region" description="Low complexity" evidence="1">
    <location>
        <begin position="44"/>
        <end position="60"/>
    </location>
</feature>
<dbReference type="EMBL" id="BKCJ011204042">
    <property type="protein sequence ID" value="GFD03306.1"/>
    <property type="molecule type" value="Genomic_DNA"/>
</dbReference>
<proteinExistence type="predicted"/>
<accession>A0A699T2Z7</accession>
<feature type="non-terminal residue" evidence="2">
    <location>
        <position position="125"/>
    </location>
</feature>
<protein>
    <submittedName>
        <fullName evidence="2">Uncharacterized protein</fullName>
    </submittedName>
</protein>
<sequence>RRTDPVETSTSNALVSQCDGVSSYDWSFQTDEEPTNYALMAFTSSSSSSSSGSNNELSSSESDESVTTRPVNDRYQSCEGYHVVPPPYTRTFILPKPDLVFHDAPTASETVPTVFNVEPSTPKPT</sequence>